<comment type="caution">
    <text evidence="2">The sequence shown here is derived from an EMBL/GenBank/DDBJ whole genome shotgun (WGS) entry which is preliminary data.</text>
</comment>
<dbReference type="PROSITE" id="PS50206">
    <property type="entry name" value="RHODANESE_3"/>
    <property type="match status" value="1"/>
</dbReference>
<evidence type="ECO:0000313" key="2">
    <source>
        <dbReference type="EMBL" id="MFC0081604.1"/>
    </source>
</evidence>
<accession>A0ABV6C1P9</accession>
<dbReference type="PANTHER" id="PTHR43031">
    <property type="entry name" value="FAD-DEPENDENT OXIDOREDUCTASE"/>
    <property type="match status" value="1"/>
</dbReference>
<protein>
    <submittedName>
        <fullName evidence="2">Rhodanese-like domain-containing protein</fullName>
    </submittedName>
</protein>
<proteinExistence type="predicted"/>
<organism evidence="2 3">
    <name type="scientific">Aciditerrimonas ferrireducens</name>
    <dbReference type="NCBI Taxonomy" id="667306"/>
    <lineage>
        <taxon>Bacteria</taxon>
        <taxon>Bacillati</taxon>
        <taxon>Actinomycetota</taxon>
        <taxon>Acidimicrobiia</taxon>
        <taxon>Acidimicrobiales</taxon>
        <taxon>Acidimicrobiaceae</taxon>
        <taxon>Aciditerrimonas</taxon>
    </lineage>
</organism>
<dbReference type="InterPro" id="IPR036873">
    <property type="entry name" value="Rhodanese-like_dom_sf"/>
</dbReference>
<keyword evidence="3" id="KW-1185">Reference proteome</keyword>
<dbReference type="InterPro" id="IPR001763">
    <property type="entry name" value="Rhodanese-like_dom"/>
</dbReference>
<dbReference type="Pfam" id="PF00581">
    <property type="entry name" value="Rhodanese"/>
    <property type="match status" value="1"/>
</dbReference>
<dbReference type="InterPro" id="IPR001307">
    <property type="entry name" value="Thiosulphate_STrfase_CS"/>
</dbReference>
<dbReference type="SMART" id="SM00450">
    <property type="entry name" value="RHOD"/>
    <property type="match status" value="1"/>
</dbReference>
<dbReference type="Proteomes" id="UP001589788">
    <property type="component" value="Unassembled WGS sequence"/>
</dbReference>
<dbReference type="Gene3D" id="3.40.250.10">
    <property type="entry name" value="Rhodanese-like domain"/>
    <property type="match status" value="1"/>
</dbReference>
<dbReference type="SUPFAM" id="SSF52821">
    <property type="entry name" value="Rhodanese/Cell cycle control phosphatase"/>
    <property type="match status" value="1"/>
</dbReference>
<dbReference type="RefSeq" id="WP_377788898.1">
    <property type="nucleotide sequence ID" value="NZ_JBHLYQ010000039.1"/>
</dbReference>
<name>A0ABV6C1P9_9ACTN</name>
<reference evidence="2 3" key="1">
    <citation type="submission" date="2024-09" db="EMBL/GenBank/DDBJ databases">
        <authorList>
            <person name="Sun Q."/>
            <person name="Mori K."/>
        </authorList>
    </citation>
    <scope>NUCLEOTIDE SEQUENCE [LARGE SCALE GENOMIC DNA]</scope>
    <source>
        <strain evidence="2 3">JCM 15389</strain>
    </source>
</reference>
<dbReference type="EMBL" id="JBHLYQ010000039">
    <property type="protein sequence ID" value="MFC0081604.1"/>
    <property type="molecule type" value="Genomic_DNA"/>
</dbReference>
<dbReference type="PROSITE" id="PS00380">
    <property type="entry name" value="RHODANESE_1"/>
    <property type="match status" value="1"/>
</dbReference>
<dbReference type="CDD" id="cd00158">
    <property type="entry name" value="RHOD"/>
    <property type="match status" value="1"/>
</dbReference>
<sequence>MAEEIDVRTLAALAETEEPFILDVRRPEEYVEAHVPGARLVPLDELPARLQELPSEGPLVVICASGGRSLQAADWLAAHGREAVSVAGGTRAWAEVGLPVHRGSGCCSG</sequence>
<dbReference type="PANTHER" id="PTHR43031:SF1">
    <property type="entry name" value="PYRIDINE NUCLEOTIDE-DISULPHIDE OXIDOREDUCTASE"/>
    <property type="match status" value="1"/>
</dbReference>
<feature type="domain" description="Rhodanese" evidence="1">
    <location>
        <begin position="15"/>
        <end position="102"/>
    </location>
</feature>
<evidence type="ECO:0000259" key="1">
    <source>
        <dbReference type="PROSITE" id="PS50206"/>
    </source>
</evidence>
<evidence type="ECO:0000313" key="3">
    <source>
        <dbReference type="Proteomes" id="UP001589788"/>
    </source>
</evidence>
<gene>
    <name evidence="2" type="ORF">ACFFRE_05515</name>
</gene>
<dbReference type="InterPro" id="IPR050229">
    <property type="entry name" value="GlpE_sulfurtransferase"/>
</dbReference>